<name>A0A438ET63_VITVI</name>
<evidence type="ECO:0000256" key="3">
    <source>
        <dbReference type="ARBA" id="ARBA00022737"/>
    </source>
</evidence>
<dbReference type="Gene3D" id="1.25.40.20">
    <property type="entry name" value="Ankyrin repeat-containing domain"/>
    <property type="match status" value="1"/>
</dbReference>
<dbReference type="Proteomes" id="UP000288805">
    <property type="component" value="Unassembled WGS sequence"/>
</dbReference>
<dbReference type="GO" id="GO:0016020">
    <property type="term" value="C:membrane"/>
    <property type="evidence" value="ECO:0007669"/>
    <property type="project" value="UniProtKB-SubCell"/>
</dbReference>
<dbReference type="AlphaFoldDB" id="A0A438ET63"/>
<dbReference type="InterPro" id="IPR036770">
    <property type="entry name" value="Ankyrin_rpt-contain_sf"/>
</dbReference>
<organism evidence="9 10">
    <name type="scientific">Vitis vinifera</name>
    <name type="common">Grape</name>
    <dbReference type="NCBI Taxonomy" id="29760"/>
    <lineage>
        <taxon>Eukaryota</taxon>
        <taxon>Viridiplantae</taxon>
        <taxon>Streptophyta</taxon>
        <taxon>Embryophyta</taxon>
        <taxon>Tracheophyta</taxon>
        <taxon>Spermatophyta</taxon>
        <taxon>Magnoliopsida</taxon>
        <taxon>eudicotyledons</taxon>
        <taxon>Gunneridae</taxon>
        <taxon>Pentapetalae</taxon>
        <taxon>rosids</taxon>
        <taxon>Vitales</taxon>
        <taxon>Vitaceae</taxon>
        <taxon>Viteae</taxon>
        <taxon>Vitis</taxon>
    </lineage>
</organism>
<keyword evidence="5 7" id="KW-0040">ANK repeat</keyword>
<evidence type="ECO:0000313" key="9">
    <source>
        <dbReference type="EMBL" id="RVW50825.1"/>
    </source>
</evidence>
<dbReference type="PANTHER" id="PTHR24186:SF56">
    <property type="entry name" value="PGG DOMAIN-CONTAINING PROTEIN"/>
    <property type="match status" value="1"/>
</dbReference>
<feature type="repeat" description="ANK" evidence="7">
    <location>
        <begin position="80"/>
        <end position="102"/>
    </location>
</feature>
<dbReference type="SUPFAM" id="SSF48403">
    <property type="entry name" value="Ankyrin repeat"/>
    <property type="match status" value="1"/>
</dbReference>
<dbReference type="Pfam" id="PF13962">
    <property type="entry name" value="PGG"/>
    <property type="match status" value="1"/>
</dbReference>
<accession>A0A438ET63</accession>
<sequence>MDPMMFKAARDGNVADLFNLLEADPLILERLVTASADTPLHVAAHAGTPGFCKGSHQAQVQCVRRLIEISSELCCLKGRDGMTPLHCASVKGRAETMNLLLSASPLCVLEVTERGETALHIAAKNNQLDALRVLVEWLWRSKTLVVINSKDGDGNTVLHLAAARKNHQAIELLLSCNDGVPEVLEVNAINKKGLTALDLLMLCPCESGIVHAEAEKLFRGVGAARDGVWDGVSPRLHRNHNQVSYQKNSLAGHTNIVAPSISSGQDTMLADEYWVTWRNYFKFQFDRDTPSNVREAFLVVTVLIVAVTYQAGQSIPTWGQHEASDKFEMIWASRNRILVCFYALSNTVGFFVSLDMILVLTSEFPMCWGGGCGYTCNGYQLHHLSCWKCPPRRAEDCLCCALHHNSIGNKIDIQMHKNTV</sequence>
<gene>
    <name evidence="9" type="primary">BAD1_17</name>
    <name evidence="9" type="ORF">CK203_076882</name>
</gene>
<evidence type="ECO:0000256" key="4">
    <source>
        <dbReference type="ARBA" id="ARBA00022989"/>
    </source>
</evidence>
<evidence type="ECO:0000256" key="1">
    <source>
        <dbReference type="ARBA" id="ARBA00004141"/>
    </source>
</evidence>
<comment type="caution">
    <text evidence="9">The sequence shown here is derived from an EMBL/GenBank/DDBJ whole genome shotgun (WGS) entry which is preliminary data.</text>
</comment>
<dbReference type="InterPro" id="IPR002110">
    <property type="entry name" value="Ankyrin_rpt"/>
</dbReference>
<evidence type="ECO:0000259" key="8">
    <source>
        <dbReference type="Pfam" id="PF13962"/>
    </source>
</evidence>
<evidence type="ECO:0000256" key="7">
    <source>
        <dbReference type="PROSITE-ProRule" id="PRU00023"/>
    </source>
</evidence>
<keyword evidence="6" id="KW-0472">Membrane</keyword>
<dbReference type="SMART" id="SM00248">
    <property type="entry name" value="ANK"/>
    <property type="match status" value="4"/>
</dbReference>
<dbReference type="Pfam" id="PF12796">
    <property type="entry name" value="Ank_2"/>
    <property type="match status" value="1"/>
</dbReference>
<keyword evidence="4" id="KW-1133">Transmembrane helix</keyword>
<evidence type="ECO:0000313" key="10">
    <source>
        <dbReference type="Proteomes" id="UP000288805"/>
    </source>
</evidence>
<feature type="repeat" description="ANK" evidence="7">
    <location>
        <begin position="114"/>
        <end position="136"/>
    </location>
</feature>
<keyword evidence="3" id="KW-0677">Repeat</keyword>
<dbReference type="PROSITE" id="PS50297">
    <property type="entry name" value="ANK_REP_REGION"/>
    <property type="match status" value="3"/>
</dbReference>
<evidence type="ECO:0000256" key="6">
    <source>
        <dbReference type="ARBA" id="ARBA00023136"/>
    </source>
</evidence>
<evidence type="ECO:0000256" key="5">
    <source>
        <dbReference type="ARBA" id="ARBA00023043"/>
    </source>
</evidence>
<dbReference type="PANTHER" id="PTHR24186">
    <property type="entry name" value="PROTEIN PHOSPHATASE 1 REGULATORY SUBUNIT"/>
    <property type="match status" value="1"/>
</dbReference>
<feature type="domain" description="PGG" evidence="8">
    <location>
        <begin position="292"/>
        <end position="362"/>
    </location>
</feature>
<dbReference type="InterPro" id="IPR026961">
    <property type="entry name" value="PGG_dom"/>
</dbReference>
<reference evidence="9 10" key="1">
    <citation type="journal article" date="2018" name="PLoS Genet.">
        <title>Population sequencing reveals clonal diversity and ancestral inbreeding in the grapevine cultivar Chardonnay.</title>
        <authorList>
            <person name="Roach M.J."/>
            <person name="Johnson D.L."/>
            <person name="Bohlmann J."/>
            <person name="van Vuuren H.J."/>
            <person name="Jones S.J."/>
            <person name="Pretorius I.S."/>
            <person name="Schmidt S.A."/>
            <person name="Borneman A.R."/>
        </authorList>
    </citation>
    <scope>NUCLEOTIDE SEQUENCE [LARGE SCALE GENOMIC DNA]</scope>
    <source>
        <strain evidence="10">cv. Chardonnay</strain>
        <tissue evidence="9">Leaf</tissue>
    </source>
</reference>
<evidence type="ECO:0000256" key="2">
    <source>
        <dbReference type="ARBA" id="ARBA00022692"/>
    </source>
</evidence>
<dbReference type="Pfam" id="PF00023">
    <property type="entry name" value="Ank"/>
    <property type="match status" value="1"/>
</dbReference>
<dbReference type="PROSITE" id="PS50088">
    <property type="entry name" value="ANK_REPEAT"/>
    <property type="match status" value="3"/>
</dbReference>
<proteinExistence type="predicted"/>
<dbReference type="EMBL" id="QGNW01001192">
    <property type="protein sequence ID" value="RVW50825.1"/>
    <property type="molecule type" value="Genomic_DNA"/>
</dbReference>
<keyword evidence="2" id="KW-0812">Transmembrane</keyword>
<comment type="subcellular location">
    <subcellularLocation>
        <location evidence="1">Membrane</location>
        <topology evidence="1">Multi-pass membrane protein</topology>
    </subcellularLocation>
</comment>
<protein>
    <submittedName>
        <fullName evidence="9">Ankyrin repeat-containing protein BDA1</fullName>
    </submittedName>
</protein>
<feature type="repeat" description="ANK" evidence="7">
    <location>
        <begin position="153"/>
        <end position="175"/>
    </location>
</feature>